<dbReference type="EMBL" id="NMUH01000684">
    <property type="protein sequence ID" value="MQL83229.1"/>
    <property type="molecule type" value="Genomic_DNA"/>
</dbReference>
<organism evidence="1 2">
    <name type="scientific">Colocasia esculenta</name>
    <name type="common">Wild taro</name>
    <name type="synonym">Arum esculentum</name>
    <dbReference type="NCBI Taxonomy" id="4460"/>
    <lineage>
        <taxon>Eukaryota</taxon>
        <taxon>Viridiplantae</taxon>
        <taxon>Streptophyta</taxon>
        <taxon>Embryophyta</taxon>
        <taxon>Tracheophyta</taxon>
        <taxon>Spermatophyta</taxon>
        <taxon>Magnoliopsida</taxon>
        <taxon>Liliopsida</taxon>
        <taxon>Araceae</taxon>
        <taxon>Aroideae</taxon>
        <taxon>Colocasieae</taxon>
        <taxon>Colocasia</taxon>
    </lineage>
</organism>
<comment type="caution">
    <text evidence="1">The sequence shown here is derived from an EMBL/GenBank/DDBJ whole genome shotgun (WGS) entry which is preliminary data.</text>
</comment>
<evidence type="ECO:0000313" key="2">
    <source>
        <dbReference type="Proteomes" id="UP000652761"/>
    </source>
</evidence>
<name>A0A843UU12_COLES</name>
<gene>
    <name evidence="1" type="ORF">Taro_015710</name>
</gene>
<dbReference type="AlphaFoldDB" id="A0A843UU12"/>
<dbReference type="Proteomes" id="UP000652761">
    <property type="component" value="Unassembled WGS sequence"/>
</dbReference>
<protein>
    <submittedName>
        <fullName evidence="1">Uncharacterized protein</fullName>
    </submittedName>
</protein>
<keyword evidence="2" id="KW-1185">Reference proteome</keyword>
<sequence length="184" mass="20456">MQGKINGHELNRILVDHGASINIMPLKTFESLYLVPYLQMLYFGEPSIELPSQVKDKGKQKINVEEEDDEDTEKLFTVNKDLLKIHRLSLQNGAPEATPNQPERQEINFEANVRPPVGLRGTLSAIGISGDHCGPSVSGRRCSQRPQYRHRRCRKGVLGGVRRGVAAPPLPHRASTPSLAVSIY</sequence>
<reference evidence="1" key="1">
    <citation type="submission" date="2017-07" db="EMBL/GenBank/DDBJ databases">
        <title>Taro Niue Genome Assembly and Annotation.</title>
        <authorList>
            <person name="Atibalentja N."/>
            <person name="Keating K."/>
            <person name="Fields C.J."/>
        </authorList>
    </citation>
    <scope>NUCLEOTIDE SEQUENCE</scope>
    <source>
        <strain evidence="1">Niue_2</strain>
        <tissue evidence="1">Leaf</tissue>
    </source>
</reference>
<proteinExistence type="predicted"/>
<accession>A0A843UU12</accession>
<evidence type="ECO:0000313" key="1">
    <source>
        <dbReference type="EMBL" id="MQL83229.1"/>
    </source>
</evidence>